<evidence type="ECO:0000313" key="2">
    <source>
        <dbReference type="Proteomes" id="UP001164250"/>
    </source>
</evidence>
<evidence type="ECO:0000313" key="1">
    <source>
        <dbReference type="EMBL" id="KAJ0082006.1"/>
    </source>
</evidence>
<gene>
    <name evidence="1" type="ORF">Patl1_11550</name>
</gene>
<protein>
    <submittedName>
        <fullName evidence="1">Uncharacterized protein</fullName>
    </submittedName>
</protein>
<reference evidence="2" key="1">
    <citation type="journal article" date="2023" name="G3 (Bethesda)">
        <title>Genome assembly and association tests identify interacting loci associated with vigor, precocity, and sex in interspecific pistachio rootstocks.</title>
        <authorList>
            <person name="Palmer W."/>
            <person name="Jacygrad E."/>
            <person name="Sagayaradj S."/>
            <person name="Cavanaugh K."/>
            <person name="Han R."/>
            <person name="Bertier L."/>
            <person name="Beede B."/>
            <person name="Kafkas S."/>
            <person name="Golino D."/>
            <person name="Preece J."/>
            <person name="Michelmore R."/>
        </authorList>
    </citation>
    <scope>NUCLEOTIDE SEQUENCE [LARGE SCALE GENOMIC DNA]</scope>
</reference>
<accession>A0ACC1A889</accession>
<organism evidence="1 2">
    <name type="scientific">Pistacia atlantica</name>
    <dbReference type="NCBI Taxonomy" id="434234"/>
    <lineage>
        <taxon>Eukaryota</taxon>
        <taxon>Viridiplantae</taxon>
        <taxon>Streptophyta</taxon>
        <taxon>Embryophyta</taxon>
        <taxon>Tracheophyta</taxon>
        <taxon>Spermatophyta</taxon>
        <taxon>Magnoliopsida</taxon>
        <taxon>eudicotyledons</taxon>
        <taxon>Gunneridae</taxon>
        <taxon>Pentapetalae</taxon>
        <taxon>rosids</taxon>
        <taxon>malvids</taxon>
        <taxon>Sapindales</taxon>
        <taxon>Anacardiaceae</taxon>
        <taxon>Pistacia</taxon>
    </lineage>
</organism>
<dbReference type="Proteomes" id="UP001164250">
    <property type="component" value="Chromosome 12"/>
</dbReference>
<dbReference type="EMBL" id="CM047908">
    <property type="protein sequence ID" value="KAJ0082006.1"/>
    <property type="molecule type" value="Genomic_DNA"/>
</dbReference>
<sequence length="90" mass="10519">MVSLLQYYALSDYHRHVLGLATEFCLYCPPKVESIYLELSLHVVCLSVFRCWRVQWPKKDELCCFKDANEVLKFLGGDALKEVIEKAELY</sequence>
<name>A0ACC1A889_9ROSI</name>
<keyword evidence="2" id="KW-1185">Reference proteome</keyword>
<comment type="caution">
    <text evidence="1">The sequence shown here is derived from an EMBL/GenBank/DDBJ whole genome shotgun (WGS) entry which is preliminary data.</text>
</comment>
<proteinExistence type="predicted"/>